<evidence type="ECO:0000313" key="2">
    <source>
        <dbReference type="Proteomes" id="UP001321825"/>
    </source>
</evidence>
<dbReference type="KEGG" id="mcau:MIT9_P1662"/>
<dbReference type="Proteomes" id="UP001321825">
    <property type="component" value="Chromosome"/>
</dbReference>
<proteinExistence type="predicted"/>
<protein>
    <submittedName>
        <fullName evidence="1">Uncharacterized protein</fullName>
    </submittedName>
</protein>
<dbReference type="SUPFAM" id="SSF53448">
    <property type="entry name" value="Nucleotide-diphospho-sugar transferases"/>
    <property type="match status" value="1"/>
</dbReference>
<dbReference type="InterPro" id="IPR029044">
    <property type="entry name" value="Nucleotide-diphossugar_trans"/>
</dbReference>
<organism evidence="1 2">
    <name type="scientific">Methylomarinovum caldicuralii</name>
    <dbReference type="NCBI Taxonomy" id="438856"/>
    <lineage>
        <taxon>Bacteria</taxon>
        <taxon>Pseudomonadati</taxon>
        <taxon>Pseudomonadota</taxon>
        <taxon>Gammaproteobacteria</taxon>
        <taxon>Methylococcales</taxon>
        <taxon>Methylothermaceae</taxon>
        <taxon>Methylomarinovum</taxon>
    </lineage>
</organism>
<dbReference type="EMBL" id="AP024714">
    <property type="protein sequence ID" value="BCX82078.1"/>
    <property type="molecule type" value="Genomic_DNA"/>
</dbReference>
<dbReference type="RefSeq" id="WP_317704489.1">
    <property type="nucleotide sequence ID" value="NZ_AP024714.1"/>
</dbReference>
<gene>
    <name evidence="1" type="ORF">MIT9_P1662</name>
</gene>
<sequence>MSETKDYCVFVHTNHKQWIGALVAQYSMKRNSANPDKFDVRIIHHKDYPFFQEMEGKPFLRDGVERIWRNDDLQSFTPLRFMPPELMGYRGRAVVVDPDIFAVGDVWELLSRDMQGKAILCRPRSGPKWWLDRCYASSVMLLDNAKLTHWRCEDQFRAMFDFKLDYMDWIGLRKEPKDSIGLFEPEWNDFDRLTPATKLLHNTRRLTQPWKTGLPIDWTPADRFRLFPPIGWLMRARRRLLGDHALLGRYVRHPDRNQERFFFGLLKECLEKGIVTEELLREEMAQNHIRHDAFEVLDKTPPLGPPGDPLNLGWNLQQAA</sequence>
<name>A0AAU9C344_9GAMM</name>
<keyword evidence="2" id="KW-1185">Reference proteome</keyword>
<dbReference type="AlphaFoldDB" id="A0AAU9C344"/>
<accession>A0AAU9C344</accession>
<reference evidence="2" key="1">
    <citation type="journal article" date="2024" name="Int. J. Syst. Evol. Microbiol.">
        <title>Methylomarinovum tepidoasis sp. nov., a moderately thermophilic methanotroph of the family Methylothermaceae isolated from a deep-sea hydrothermal field.</title>
        <authorList>
            <person name="Hirayama H."/>
            <person name="Takaki Y."/>
            <person name="Abe M."/>
            <person name="Miyazaki M."/>
            <person name="Uematsu K."/>
            <person name="Matsui Y."/>
            <person name="Takai K."/>
        </authorList>
    </citation>
    <scope>NUCLEOTIDE SEQUENCE [LARGE SCALE GENOMIC DNA]</scope>
    <source>
        <strain evidence="2">IT-9</strain>
    </source>
</reference>
<dbReference type="Gene3D" id="3.90.550.10">
    <property type="entry name" value="Spore Coat Polysaccharide Biosynthesis Protein SpsA, Chain A"/>
    <property type="match status" value="1"/>
</dbReference>
<evidence type="ECO:0000313" key="1">
    <source>
        <dbReference type="EMBL" id="BCX82078.1"/>
    </source>
</evidence>